<dbReference type="InterPro" id="IPR052435">
    <property type="entry name" value="YY1-Transcr_Regul"/>
</dbReference>
<evidence type="ECO:0000256" key="5">
    <source>
        <dbReference type="PROSITE-ProRule" id="PRU00810"/>
    </source>
</evidence>
<comment type="caution">
    <text evidence="7">The sequence shown here is derived from an EMBL/GenBank/DDBJ whole genome shotgun (WGS) entry which is preliminary data.</text>
</comment>
<organism evidence="7 8">
    <name type="scientific">Periplaneta americana</name>
    <name type="common">American cockroach</name>
    <name type="synonym">Blatta americana</name>
    <dbReference type="NCBI Taxonomy" id="6978"/>
    <lineage>
        <taxon>Eukaryota</taxon>
        <taxon>Metazoa</taxon>
        <taxon>Ecdysozoa</taxon>
        <taxon>Arthropoda</taxon>
        <taxon>Hexapoda</taxon>
        <taxon>Insecta</taxon>
        <taxon>Pterygota</taxon>
        <taxon>Neoptera</taxon>
        <taxon>Polyneoptera</taxon>
        <taxon>Dictyoptera</taxon>
        <taxon>Blattodea</taxon>
        <taxon>Blattoidea</taxon>
        <taxon>Blattidae</taxon>
        <taxon>Blattinae</taxon>
        <taxon>Periplaneta</taxon>
    </lineage>
</organism>
<dbReference type="PANTHER" id="PTHR16088:SF3">
    <property type="entry name" value="GON-4-LIKE PROTEIN"/>
    <property type="match status" value="1"/>
</dbReference>
<sequence>DNEDEIKALMLASTTIRSSKSRATNPMKKKTKQMRDMQSTLALLQPEIPEVREEKSYGFAQAYFLKVKERLEGTDVYHEFLHTMNEFGTSIVDVCDLYRKLTAVLNQHPDLSEEFLAFLLPEQAMKCGKLMEYLIITKMKDFFRKLEIFFAKQPQQMRKFYANLSALSSQPNVSVTDIRTALLPLLKGNSFLVDNFLELLPQDRPPESLMTEFEEMDFGDVDNKNLGEKELYETLVVPDQEDAYGGDRCACTCHDSRDDKFRDRSSHCLSCGTRFIHGKVFMQTGKVLRPAKVVFDTENSDDSINRLTAKNHSKGRNRRRGANHVNAACRKSRSPAKHTKSTTNENSGDNASKSSPPKHARTTKTKSPAANKNRVKTNSSKSASAKTLTYEPKEPTSHKSAAKGQKLSSSARPSRLSCKKQVAPPSQPAVSSCNMSNTLSSSTSLCITVPKVTHKSSNTLQCPTLTDRPLVGTVNSTSTTATLSDSSLTGISHTAKNVILTIPTVNIDKSSAISPVTATSGSKEDIPPTLVHDESAILPPDIAAMDTTIKDFSTLSHVLQTDSIHGKNDSESSCHTLAKVVETAVSTVAINTTCQVVDSKQEPVTSMETYTETLKVSDTAGETLGNDNEEPAVNDNDSLVSVGVEDNHSDHLDTVQEPPVPMEEDAVDVYDTTSCEPGLVATEVMDLVSDTKVATCDSTTNDVVMSENEDQISGSESDNASLDVGQESIGLCLQPSNQTSQEEKCDSDATSGSWTREEDKIILQMFQLDCGVEQTFIRIGEQLPSRTLEEVCTISFL</sequence>
<evidence type="ECO:0000313" key="8">
    <source>
        <dbReference type="Proteomes" id="UP001148838"/>
    </source>
</evidence>
<dbReference type="PROSITE" id="PS51477">
    <property type="entry name" value="PAH"/>
    <property type="match status" value="1"/>
</dbReference>
<keyword evidence="2" id="KW-0805">Transcription regulation</keyword>
<evidence type="ECO:0000313" key="7">
    <source>
        <dbReference type="EMBL" id="KAJ4443987.1"/>
    </source>
</evidence>
<evidence type="ECO:0000256" key="4">
    <source>
        <dbReference type="ARBA" id="ARBA00023242"/>
    </source>
</evidence>
<evidence type="ECO:0008006" key="9">
    <source>
        <dbReference type="Google" id="ProtNLM"/>
    </source>
</evidence>
<dbReference type="PANTHER" id="PTHR16088">
    <property type="entry name" value="YY1 ASSOCIATED PROTEIN-RELATED"/>
    <property type="match status" value="1"/>
</dbReference>
<protein>
    <recommendedName>
        <fullName evidence="9">GON-4-like protein</fullName>
    </recommendedName>
</protein>
<dbReference type="InterPro" id="IPR003822">
    <property type="entry name" value="PAH"/>
</dbReference>
<accession>A0ABQ8TDU5</accession>
<name>A0ABQ8TDU5_PERAM</name>
<dbReference type="Pfam" id="PF02671">
    <property type="entry name" value="PAH"/>
    <property type="match status" value="1"/>
</dbReference>
<dbReference type="EMBL" id="JAJSOF020000011">
    <property type="protein sequence ID" value="KAJ4443987.1"/>
    <property type="molecule type" value="Genomic_DNA"/>
</dbReference>
<keyword evidence="8" id="KW-1185">Reference proteome</keyword>
<evidence type="ECO:0000256" key="6">
    <source>
        <dbReference type="SAM" id="MobiDB-lite"/>
    </source>
</evidence>
<feature type="compositionally biased region" description="Basic residues" evidence="6">
    <location>
        <begin position="330"/>
        <end position="340"/>
    </location>
</feature>
<feature type="compositionally biased region" description="Basic residues" evidence="6">
    <location>
        <begin position="309"/>
        <end position="322"/>
    </location>
</feature>
<proteinExistence type="predicted"/>
<comment type="subcellular location">
    <subcellularLocation>
        <location evidence="1 5">Nucleus</location>
    </subcellularLocation>
</comment>
<evidence type="ECO:0000256" key="2">
    <source>
        <dbReference type="ARBA" id="ARBA00023015"/>
    </source>
</evidence>
<gene>
    <name evidence="7" type="ORF">ANN_05776</name>
</gene>
<evidence type="ECO:0000256" key="3">
    <source>
        <dbReference type="ARBA" id="ARBA00023163"/>
    </source>
</evidence>
<evidence type="ECO:0000256" key="1">
    <source>
        <dbReference type="ARBA" id="ARBA00004123"/>
    </source>
</evidence>
<dbReference type="SUPFAM" id="SSF47762">
    <property type="entry name" value="PAH2 domain"/>
    <property type="match status" value="1"/>
</dbReference>
<dbReference type="Gene3D" id="1.20.1160.11">
    <property type="entry name" value="Paired amphipathic helix"/>
    <property type="match status" value="1"/>
</dbReference>
<feature type="non-terminal residue" evidence="7">
    <location>
        <position position="1"/>
    </location>
</feature>
<dbReference type="Proteomes" id="UP001148838">
    <property type="component" value="Unassembled WGS sequence"/>
</dbReference>
<reference evidence="7 8" key="1">
    <citation type="journal article" date="2022" name="Allergy">
        <title>Genome assembly and annotation of Periplaneta americana reveal a comprehensive cockroach allergen profile.</title>
        <authorList>
            <person name="Wang L."/>
            <person name="Xiong Q."/>
            <person name="Saelim N."/>
            <person name="Wang L."/>
            <person name="Nong W."/>
            <person name="Wan A.T."/>
            <person name="Shi M."/>
            <person name="Liu X."/>
            <person name="Cao Q."/>
            <person name="Hui J.H.L."/>
            <person name="Sookrung N."/>
            <person name="Leung T.F."/>
            <person name="Tungtrongchitr A."/>
            <person name="Tsui S.K.W."/>
        </authorList>
    </citation>
    <scope>NUCLEOTIDE SEQUENCE [LARGE SCALE GENOMIC DNA]</scope>
    <source>
        <strain evidence="7">PWHHKU_190912</strain>
    </source>
</reference>
<dbReference type="Gene3D" id="1.10.10.60">
    <property type="entry name" value="Homeodomain-like"/>
    <property type="match status" value="1"/>
</dbReference>
<dbReference type="InterPro" id="IPR036600">
    <property type="entry name" value="PAH_sf"/>
</dbReference>
<feature type="region of interest" description="Disordered" evidence="6">
    <location>
        <begin position="305"/>
        <end position="435"/>
    </location>
</feature>
<feature type="compositionally biased region" description="Polar residues" evidence="6">
    <location>
        <begin position="341"/>
        <end position="355"/>
    </location>
</feature>
<keyword evidence="4 5" id="KW-0539">Nucleus</keyword>
<keyword evidence="3" id="KW-0804">Transcription</keyword>